<dbReference type="PANTHER" id="PTHR43437">
    <property type="entry name" value="HYDROXYACYL-THIOESTER DEHYDRATASE TYPE 2, MITOCHONDRIAL-RELATED"/>
    <property type="match status" value="1"/>
</dbReference>
<dbReference type="SUPFAM" id="SSF54637">
    <property type="entry name" value="Thioesterase/thiol ester dehydrase-isomerase"/>
    <property type="match status" value="1"/>
</dbReference>
<dbReference type="PRINTS" id="PR01483">
    <property type="entry name" value="FASYNTHASE"/>
</dbReference>
<dbReference type="Pfam" id="PF01575">
    <property type="entry name" value="MaoC_dehydratas"/>
    <property type="match status" value="1"/>
</dbReference>
<keyword evidence="3" id="KW-1185">Reference proteome</keyword>
<dbReference type="InterPro" id="IPR029069">
    <property type="entry name" value="HotDog_dom_sf"/>
</dbReference>
<dbReference type="InterPro" id="IPR002539">
    <property type="entry name" value="MaoC-like_dom"/>
</dbReference>
<comment type="caution">
    <text evidence="2">The sequence shown here is derived from an EMBL/GenBank/DDBJ whole genome shotgun (WGS) entry which is preliminary data.</text>
</comment>
<reference evidence="2" key="1">
    <citation type="submission" date="2023-07" db="EMBL/GenBank/DDBJ databases">
        <title>Gilvimarinus algae sp. nov., isolated from the surface of Kelp.</title>
        <authorList>
            <person name="Sun Y.Y."/>
            <person name="Gong Y."/>
            <person name="Du Z.J."/>
        </authorList>
    </citation>
    <scope>NUCLEOTIDE SEQUENCE</scope>
    <source>
        <strain evidence="2">SDUM040014</strain>
    </source>
</reference>
<dbReference type="InterPro" id="IPR050965">
    <property type="entry name" value="UPF0336/Enoyl-CoA_hydratase"/>
</dbReference>
<evidence type="ECO:0000313" key="3">
    <source>
        <dbReference type="Proteomes" id="UP001168380"/>
    </source>
</evidence>
<name>A0ABT8THW8_9GAMM</name>
<organism evidence="2 3">
    <name type="scientific">Gilvimarinus algae</name>
    <dbReference type="NCBI Taxonomy" id="3058037"/>
    <lineage>
        <taxon>Bacteria</taxon>
        <taxon>Pseudomonadati</taxon>
        <taxon>Pseudomonadota</taxon>
        <taxon>Gammaproteobacteria</taxon>
        <taxon>Cellvibrionales</taxon>
        <taxon>Cellvibrionaceae</taxon>
        <taxon>Gilvimarinus</taxon>
    </lineage>
</organism>
<dbReference type="CDD" id="cd03449">
    <property type="entry name" value="R_hydratase"/>
    <property type="match status" value="1"/>
</dbReference>
<evidence type="ECO:0000259" key="1">
    <source>
        <dbReference type="Pfam" id="PF01575"/>
    </source>
</evidence>
<dbReference type="PANTHER" id="PTHR43437:SF3">
    <property type="entry name" value="HYDROXYACYL-THIOESTER DEHYDRATASE TYPE 2, MITOCHONDRIAL"/>
    <property type="match status" value="1"/>
</dbReference>
<feature type="domain" description="MaoC-like" evidence="1">
    <location>
        <begin position="16"/>
        <end position="119"/>
    </location>
</feature>
<dbReference type="EMBL" id="JAULRT010000059">
    <property type="protein sequence ID" value="MDO3382958.1"/>
    <property type="molecule type" value="Genomic_DNA"/>
</dbReference>
<protein>
    <submittedName>
        <fullName evidence="2">MaoC family dehydratase</fullName>
    </submittedName>
</protein>
<dbReference type="RefSeq" id="WP_302713537.1">
    <property type="nucleotide sequence ID" value="NZ_JAULRT010000059.1"/>
</dbReference>
<sequence>MAQLTATAFAELTEGQSADYQKTLTAADIALFAATSGDVNPVHLDRDYAATTVFGEPIGHGMWLGALVSAAIATRLPGPGSVYRAQSLQFKQPIKVGDTAQVTLTIKELKTRTRLAVIDCQVRNQDGVLLARGEAEVIAPAEGGTIEAPALPKVTVSTSG</sequence>
<proteinExistence type="predicted"/>
<gene>
    <name evidence="2" type="ORF">QWI16_12335</name>
</gene>
<dbReference type="Proteomes" id="UP001168380">
    <property type="component" value="Unassembled WGS sequence"/>
</dbReference>
<evidence type="ECO:0000313" key="2">
    <source>
        <dbReference type="EMBL" id="MDO3382958.1"/>
    </source>
</evidence>
<dbReference type="Gene3D" id="3.10.129.10">
    <property type="entry name" value="Hotdog Thioesterase"/>
    <property type="match status" value="1"/>
</dbReference>
<dbReference type="InterPro" id="IPR003965">
    <property type="entry name" value="Fatty_acid_synthase"/>
</dbReference>
<accession>A0ABT8THW8</accession>